<reference evidence="2" key="1">
    <citation type="submission" date="2021-03" db="EMBL/GenBank/DDBJ databases">
        <title>Genomic Encyclopedia of Type Strains, Phase IV (KMG-IV): sequencing the most valuable type-strain genomes for metagenomic binning, comparative biology and taxonomic classification.</title>
        <authorList>
            <person name="Goeker M."/>
        </authorList>
    </citation>
    <scope>NUCLEOTIDE SEQUENCE</scope>
    <source>
        <strain evidence="2">DSM 15523</strain>
        <strain evidence="3 5">DSM 16476</strain>
    </source>
</reference>
<dbReference type="Proteomes" id="UP001231587">
    <property type="component" value="Unassembled WGS sequence"/>
</dbReference>
<feature type="transmembrane region" description="Helical" evidence="1">
    <location>
        <begin position="60"/>
        <end position="78"/>
    </location>
</feature>
<evidence type="ECO:0000313" key="3">
    <source>
        <dbReference type="EMBL" id="MDQ0336556.1"/>
    </source>
</evidence>
<dbReference type="AlphaFoldDB" id="A0A9X1CDA2"/>
<keyword evidence="1" id="KW-0472">Membrane</keyword>
<evidence type="ECO:0000313" key="5">
    <source>
        <dbReference type="Proteomes" id="UP001231587"/>
    </source>
</evidence>
<accession>A0A9X1CDA2</accession>
<keyword evidence="1" id="KW-1133">Transmembrane helix</keyword>
<comment type="caution">
    <text evidence="2">The sequence shown here is derived from an EMBL/GenBank/DDBJ whole genome shotgun (WGS) entry which is preliminary data.</text>
</comment>
<proteinExistence type="predicted"/>
<evidence type="ECO:0000313" key="4">
    <source>
        <dbReference type="Proteomes" id="UP001138672"/>
    </source>
</evidence>
<evidence type="ECO:0000256" key="1">
    <source>
        <dbReference type="SAM" id="Phobius"/>
    </source>
</evidence>
<dbReference type="EMBL" id="JAGGJQ010000009">
    <property type="protein sequence ID" value="MBP1841024.1"/>
    <property type="molecule type" value="Genomic_DNA"/>
</dbReference>
<name>A0A9X1CDA2_9FLAO</name>
<dbReference type="EMBL" id="JAUSUU010000009">
    <property type="protein sequence ID" value="MDQ0336556.1"/>
    <property type="molecule type" value="Genomic_DNA"/>
</dbReference>
<feature type="transmembrane region" description="Helical" evidence="1">
    <location>
        <begin position="7"/>
        <end position="24"/>
    </location>
</feature>
<keyword evidence="5" id="KW-1185">Reference proteome</keyword>
<protein>
    <submittedName>
        <fullName evidence="2">Membrane protein</fullName>
    </submittedName>
</protein>
<gene>
    <name evidence="2" type="ORF">J2Z56_002956</name>
    <name evidence="3" type="ORF">J2Z57_003010</name>
</gene>
<evidence type="ECO:0000313" key="2">
    <source>
        <dbReference type="EMBL" id="MBP1841024.1"/>
    </source>
</evidence>
<dbReference type="Proteomes" id="UP001138672">
    <property type="component" value="Unassembled WGS sequence"/>
</dbReference>
<organism evidence="2 4">
    <name type="scientific">Formosa algae</name>
    <dbReference type="NCBI Taxonomy" id="225843"/>
    <lineage>
        <taxon>Bacteria</taxon>
        <taxon>Pseudomonadati</taxon>
        <taxon>Bacteroidota</taxon>
        <taxon>Flavobacteriia</taxon>
        <taxon>Flavobacteriales</taxon>
        <taxon>Flavobacteriaceae</taxon>
        <taxon>Formosa</taxon>
    </lineage>
</organism>
<sequence>MNYIKQASKILCIVLFILLIISLIMGGLMILFSFIFGILMGYYGLIFLATKLIGTKSNQAYTFGLALLFFIPLIWSVIDPESIFNFMTQGFHIDMRH</sequence>
<keyword evidence="1" id="KW-0812">Transmembrane</keyword>